<reference evidence="1 2" key="1">
    <citation type="submission" date="2020-09" db="EMBL/GenBank/DDBJ databases">
        <title>De no assembly of potato wild relative species, Solanum commersonii.</title>
        <authorList>
            <person name="Cho K."/>
        </authorList>
    </citation>
    <scope>NUCLEOTIDE SEQUENCE [LARGE SCALE GENOMIC DNA]</scope>
    <source>
        <strain evidence="1">LZ3.2</strain>
        <tissue evidence="1">Leaf</tissue>
    </source>
</reference>
<accession>A0A9J6AK11</accession>
<dbReference type="OrthoDB" id="6431331at2759"/>
<keyword evidence="2" id="KW-1185">Reference proteome</keyword>
<protein>
    <submittedName>
        <fullName evidence="1">Uncharacterized protein</fullName>
    </submittedName>
</protein>
<name>A0A9J6AK11_SOLCO</name>
<sequence>MFSNRKEKVELLEVLVVNYKDTTIKALNYSQLGENITIQYIKNPRHLLQLERPRTYNQYLKKFLSSS</sequence>
<proteinExistence type="predicted"/>
<dbReference type="AlphaFoldDB" id="A0A9J6AK11"/>
<comment type="caution">
    <text evidence="1">The sequence shown here is derived from an EMBL/GenBank/DDBJ whole genome shotgun (WGS) entry which is preliminary data.</text>
</comment>
<organism evidence="1 2">
    <name type="scientific">Solanum commersonii</name>
    <name type="common">Commerson's wild potato</name>
    <name type="synonym">Commerson's nightshade</name>
    <dbReference type="NCBI Taxonomy" id="4109"/>
    <lineage>
        <taxon>Eukaryota</taxon>
        <taxon>Viridiplantae</taxon>
        <taxon>Streptophyta</taxon>
        <taxon>Embryophyta</taxon>
        <taxon>Tracheophyta</taxon>
        <taxon>Spermatophyta</taxon>
        <taxon>Magnoliopsida</taxon>
        <taxon>eudicotyledons</taxon>
        <taxon>Gunneridae</taxon>
        <taxon>Pentapetalae</taxon>
        <taxon>asterids</taxon>
        <taxon>lamiids</taxon>
        <taxon>Solanales</taxon>
        <taxon>Solanaceae</taxon>
        <taxon>Solanoideae</taxon>
        <taxon>Solaneae</taxon>
        <taxon>Solanum</taxon>
    </lineage>
</organism>
<gene>
    <name evidence="1" type="ORF">H5410_010194</name>
</gene>
<dbReference type="Proteomes" id="UP000824120">
    <property type="component" value="Chromosome 2"/>
</dbReference>
<evidence type="ECO:0000313" key="1">
    <source>
        <dbReference type="EMBL" id="KAG5624976.1"/>
    </source>
</evidence>
<dbReference type="EMBL" id="JACXVP010000002">
    <property type="protein sequence ID" value="KAG5624976.1"/>
    <property type="molecule type" value="Genomic_DNA"/>
</dbReference>
<evidence type="ECO:0000313" key="2">
    <source>
        <dbReference type="Proteomes" id="UP000824120"/>
    </source>
</evidence>